<feature type="region of interest" description="Disordered" evidence="1">
    <location>
        <begin position="1"/>
        <end position="25"/>
    </location>
</feature>
<dbReference type="AlphaFoldDB" id="A0AA39U9M4"/>
<dbReference type="PANTHER" id="PTHR33266:SF1">
    <property type="entry name" value="F-BOX DOMAIN-CONTAINING PROTEIN"/>
    <property type="match status" value="1"/>
</dbReference>
<comment type="caution">
    <text evidence="2">The sequence shown here is derived from an EMBL/GenBank/DDBJ whole genome shotgun (WGS) entry which is preliminary data.</text>
</comment>
<gene>
    <name evidence="2" type="ORF">IW261DRAFT_1562550</name>
</gene>
<proteinExistence type="predicted"/>
<evidence type="ECO:0000313" key="3">
    <source>
        <dbReference type="Proteomes" id="UP001175227"/>
    </source>
</evidence>
<evidence type="ECO:0000313" key="2">
    <source>
        <dbReference type="EMBL" id="KAK0481272.1"/>
    </source>
</evidence>
<sequence length="957" mass="106018">MDKRSNTKHFRSASDIDTNDAPPPKRTSLVLLEEVLSATEMEVIATDVRRGYRFFLPSIDKLINDRSDVDGLDALARVLGDMVASAARFPHSEVQKAYTHWVECSKLMESNMEVFDATMAAVEAIRQDKPVTDEAIRNIFRLQALRLPRTTSDEGAGQGALQTELANAAKKSWISPYVGDCPATLLADINSHVMAAYAQGHGSIGAMIQSSGTGKSRTMHEIARLVFTIPINIRSTSSDDIGAPYPEPDTSVREYLIPSGKVQLRKRYHCFLRATFELVEEEFNGFCLENEDRSARALHWREHLSSGNVRETLYHRIVERAIIYEGDVADLNLVHATNESFNKLRDAVVSKDALPQGDLKILIYFDEVHTLAAETPGPTNYDTLCSALADIGDLNHFCHVHVDDGCTKEPWPPPARISFISSSGSKNDITCTVHNPPVRHRTSGAAQTGNFRNTTKHQTSCCFWWHTMLAAGASPAALVALAKSKLTHKNESLSTSFNAPGAVITPSKSVEELKEIVETTVVGIRVMIEFSPRREKAHRLQEEMVAGHMRIAFSIPSHRECMRSGHPSEPILAEMAACTIYEENVDMVKVISDLLQSDLLDKDERGELVARLLLTLAWNKAIHTLMSVDQFPSHGVSHAGGRAVYSRPIPLIQFLTALLPSGYLELVLQSTPDNRFGGNTFREAFEHAYVHFTHFGRAGSSDAINSASSLAAFIRGMAFQSCYGHPVIDILIPVLIIPKDVATQPNFDVGELTLDKFHRSCMIISVKDKENAERKNYTISAESLNFWVDQDMDVDVPYIAIVMQLSSHRVPESTRTLSMIGANDGPTRATNQSSSSRKAHPRYSIIISGCSSTVSTVISPDEQVMYSAMLGPKGMLHEHHYNNEGTLLLLRRMKPFWNLGSSCFDWVDVPGVDVVPDIVEMEYVPGVSYSDRAVIIQGDDGTWDVEENNAADIWHDS</sequence>
<dbReference type="EMBL" id="JAUEPR010000008">
    <property type="protein sequence ID" value="KAK0481272.1"/>
    <property type="molecule type" value="Genomic_DNA"/>
</dbReference>
<feature type="region of interest" description="Disordered" evidence="1">
    <location>
        <begin position="819"/>
        <end position="840"/>
    </location>
</feature>
<reference evidence="2" key="1">
    <citation type="submission" date="2023-06" db="EMBL/GenBank/DDBJ databases">
        <authorList>
            <consortium name="Lawrence Berkeley National Laboratory"/>
            <person name="Ahrendt S."/>
            <person name="Sahu N."/>
            <person name="Indic B."/>
            <person name="Wong-Bajracharya J."/>
            <person name="Merenyi Z."/>
            <person name="Ke H.-M."/>
            <person name="Monk M."/>
            <person name="Kocsube S."/>
            <person name="Drula E."/>
            <person name="Lipzen A."/>
            <person name="Balint B."/>
            <person name="Henrissat B."/>
            <person name="Andreopoulos B."/>
            <person name="Martin F.M."/>
            <person name="Harder C.B."/>
            <person name="Rigling D."/>
            <person name="Ford K.L."/>
            <person name="Foster G.D."/>
            <person name="Pangilinan J."/>
            <person name="Papanicolaou A."/>
            <person name="Barry K."/>
            <person name="LaButti K."/>
            <person name="Viragh M."/>
            <person name="Koriabine M."/>
            <person name="Yan M."/>
            <person name="Riley R."/>
            <person name="Champramary S."/>
            <person name="Plett K.L."/>
            <person name="Tsai I.J."/>
            <person name="Slot J."/>
            <person name="Sipos G."/>
            <person name="Plett J."/>
            <person name="Nagy L.G."/>
            <person name="Grigoriev I.V."/>
        </authorList>
    </citation>
    <scope>NUCLEOTIDE SEQUENCE</scope>
    <source>
        <strain evidence="2">ICMP 16352</strain>
    </source>
</reference>
<name>A0AA39U9M4_9AGAR</name>
<feature type="compositionally biased region" description="Basic residues" evidence="1">
    <location>
        <begin position="1"/>
        <end position="11"/>
    </location>
</feature>
<organism evidence="2 3">
    <name type="scientific">Armillaria novae-zelandiae</name>
    <dbReference type="NCBI Taxonomy" id="153914"/>
    <lineage>
        <taxon>Eukaryota</taxon>
        <taxon>Fungi</taxon>
        <taxon>Dikarya</taxon>
        <taxon>Basidiomycota</taxon>
        <taxon>Agaricomycotina</taxon>
        <taxon>Agaricomycetes</taxon>
        <taxon>Agaricomycetidae</taxon>
        <taxon>Agaricales</taxon>
        <taxon>Marasmiineae</taxon>
        <taxon>Physalacriaceae</taxon>
        <taxon>Armillaria</taxon>
    </lineage>
</organism>
<protein>
    <submittedName>
        <fullName evidence="2">Uncharacterized protein</fullName>
    </submittedName>
</protein>
<dbReference type="PANTHER" id="PTHR33266">
    <property type="entry name" value="CHROMOSOME 15, WHOLE GENOME SHOTGUN SEQUENCE"/>
    <property type="match status" value="1"/>
</dbReference>
<dbReference type="Proteomes" id="UP001175227">
    <property type="component" value="Unassembled WGS sequence"/>
</dbReference>
<evidence type="ECO:0000256" key="1">
    <source>
        <dbReference type="SAM" id="MobiDB-lite"/>
    </source>
</evidence>
<accession>A0AA39U9M4</accession>
<keyword evidence="3" id="KW-1185">Reference proteome</keyword>